<evidence type="ECO:0000313" key="3">
    <source>
        <dbReference type="Proteomes" id="UP000239576"/>
    </source>
</evidence>
<dbReference type="AlphaFoldDB" id="A0A2T1DTK7"/>
<feature type="transmembrane region" description="Helical" evidence="1">
    <location>
        <begin position="69"/>
        <end position="89"/>
    </location>
</feature>
<accession>A0A2T1DTK7</accession>
<feature type="transmembrane region" description="Helical" evidence="1">
    <location>
        <begin position="125"/>
        <end position="144"/>
    </location>
</feature>
<dbReference type="EMBL" id="PVWK01000159">
    <property type="protein sequence ID" value="PSB23704.1"/>
    <property type="molecule type" value="Genomic_DNA"/>
</dbReference>
<dbReference type="InterPro" id="IPR037997">
    <property type="entry name" value="Dgk1-like"/>
</dbReference>
<dbReference type="OrthoDB" id="8149352at2"/>
<feature type="transmembrane region" description="Helical" evidence="1">
    <location>
        <begin position="214"/>
        <end position="232"/>
    </location>
</feature>
<dbReference type="GO" id="GO:0016779">
    <property type="term" value="F:nucleotidyltransferase activity"/>
    <property type="evidence" value="ECO:0007669"/>
    <property type="project" value="UniProtKB-KW"/>
</dbReference>
<protein>
    <submittedName>
        <fullName evidence="2">Phosphatidate cytidylyltransferase</fullName>
    </submittedName>
</protein>
<dbReference type="Proteomes" id="UP000239576">
    <property type="component" value="Unassembled WGS sequence"/>
</dbReference>
<feature type="transmembrane region" description="Helical" evidence="1">
    <location>
        <begin position="188"/>
        <end position="207"/>
    </location>
</feature>
<comment type="caution">
    <text evidence="2">The sequence shown here is derived from an EMBL/GenBank/DDBJ whole genome shotgun (WGS) entry which is preliminary data.</text>
</comment>
<keyword evidence="2" id="KW-0808">Transferase</keyword>
<feature type="transmembrane region" description="Helical" evidence="1">
    <location>
        <begin position="165"/>
        <end position="182"/>
    </location>
</feature>
<dbReference type="PANTHER" id="PTHR31303:SF1">
    <property type="entry name" value="CTP-DEPENDENT DIACYLGLYCEROL KINASE 1"/>
    <property type="match status" value="1"/>
</dbReference>
<reference evidence="3" key="1">
    <citation type="submission" date="2018-02" db="EMBL/GenBank/DDBJ databases">
        <authorList>
            <person name="Moore K."/>
            <person name="Momper L."/>
        </authorList>
    </citation>
    <scope>NUCLEOTIDE SEQUENCE [LARGE SCALE GENOMIC DNA]</scope>
    <source>
        <strain evidence="3">ULC18</strain>
    </source>
</reference>
<reference evidence="2 3" key="2">
    <citation type="submission" date="2018-03" db="EMBL/GenBank/DDBJ databases">
        <title>The ancient ancestry and fast evolution of plastids.</title>
        <authorList>
            <person name="Moore K.R."/>
            <person name="Magnabosco C."/>
            <person name="Momper L."/>
            <person name="Gold D.A."/>
            <person name="Bosak T."/>
            <person name="Fournier G.P."/>
        </authorList>
    </citation>
    <scope>NUCLEOTIDE SEQUENCE [LARGE SCALE GENOMIC DNA]</scope>
    <source>
        <strain evidence="2 3">ULC18</strain>
    </source>
</reference>
<sequence>MTAPLSFSTLPPLWLQIAITGAWIGMLGLLAEWLHRYTSVGSEVVRKVVHIGAGNVILLAWWLQVPVWLGIGASVVFSTIAFLSYRLPILPGINGVGRNSLGTFFYAVSIGLLVAWFWTIQQPHYAAIGVLVMTWGDGLAALVGQRFGKHPYKLWDMQKSWEGSLTMAIVSGVVSLLILLAVRGNIWQTWVVALAVAIVATGLEAFSKFGIDNLTVPLGSATLCFILCELLLPG</sequence>
<name>A0A2T1DTK7_9CYAN</name>
<dbReference type="GO" id="GO:0004143">
    <property type="term" value="F:ATP-dependent diacylglycerol kinase activity"/>
    <property type="evidence" value="ECO:0007669"/>
    <property type="project" value="InterPro"/>
</dbReference>
<evidence type="ECO:0000313" key="2">
    <source>
        <dbReference type="EMBL" id="PSB23704.1"/>
    </source>
</evidence>
<dbReference type="PANTHER" id="PTHR31303">
    <property type="entry name" value="CTP-DEPENDENT DIACYLGLYCEROL KINASE 1"/>
    <property type="match status" value="1"/>
</dbReference>
<keyword evidence="1" id="KW-1133">Transmembrane helix</keyword>
<dbReference type="RefSeq" id="WP_106260816.1">
    <property type="nucleotide sequence ID" value="NZ_CAWNSW010000143.1"/>
</dbReference>
<feature type="transmembrane region" description="Helical" evidence="1">
    <location>
        <begin position="101"/>
        <end position="119"/>
    </location>
</feature>
<gene>
    <name evidence="2" type="ORF">C7B82_29675</name>
</gene>
<keyword evidence="3" id="KW-1185">Reference proteome</keyword>
<organism evidence="2 3">
    <name type="scientific">Stenomitos frigidus ULC18</name>
    <dbReference type="NCBI Taxonomy" id="2107698"/>
    <lineage>
        <taxon>Bacteria</taxon>
        <taxon>Bacillati</taxon>
        <taxon>Cyanobacteriota</taxon>
        <taxon>Cyanophyceae</taxon>
        <taxon>Leptolyngbyales</taxon>
        <taxon>Leptolyngbyaceae</taxon>
        <taxon>Stenomitos</taxon>
    </lineage>
</organism>
<keyword evidence="1" id="KW-0472">Membrane</keyword>
<feature type="transmembrane region" description="Helical" evidence="1">
    <location>
        <begin position="44"/>
        <end position="63"/>
    </location>
</feature>
<proteinExistence type="predicted"/>
<keyword evidence="1" id="KW-0812">Transmembrane</keyword>
<keyword evidence="2" id="KW-0548">Nucleotidyltransferase</keyword>
<evidence type="ECO:0000256" key="1">
    <source>
        <dbReference type="SAM" id="Phobius"/>
    </source>
</evidence>
<feature type="transmembrane region" description="Helical" evidence="1">
    <location>
        <begin position="13"/>
        <end position="32"/>
    </location>
</feature>